<protein>
    <submittedName>
        <fullName evidence="1">Uncharacterized protein</fullName>
    </submittedName>
</protein>
<proteinExistence type="predicted"/>
<accession>A0ACB0EP07</accession>
<evidence type="ECO:0000313" key="1">
    <source>
        <dbReference type="EMBL" id="CAI9702443.1"/>
    </source>
</evidence>
<organism evidence="1 2">
    <name type="scientific">Rangifer tarandus platyrhynchus</name>
    <name type="common">Svalbard reindeer</name>
    <dbReference type="NCBI Taxonomy" id="3082113"/>
    <lineage>
        <taxon>Eukaryota</taxon>
        <taxon>Metazoa</taxon>
        <taxon>Chordata</taxon>
        <taxon>Craniata</taxon>
        <taxon>Vertebrata</taxon>
        <taxon>Euteleostomi</taxon>
        <taxon>Mammalia</taxon>
        <taxon>Eutheria</taxon>
        <taxon>Laurasiatheria</taxon>
        <taxon>Artiodactyla</taxon>
        <taxon>Ruminantia</taxon>
        <taxon>Pecora</taxon>
        <taxon>Cervidae</taxon>
        <taxon>Odocoileinae</taxon>
        <taxon>Rangifer</taxon>
    </lineage>
</organism>
<dbReference type="Proteomes" id="UP001162501">
    <property type="component" value="Chromosome 23"/>
</dbReference>
<evidence type="ECO:0000313" key="2">
    <source>
        <dbReference type="Proteomes" id="UP001162501"/>
    </source>
</evidence>
<gene>
    <name evidence="1" type="ORF">MRATA1EN3_LOCUS13656</name>
</gene>
<dbReference type="EMBL" id="OX596107">
    <property type="protein sequence ID" value="CAI9702443.1"/>
    <property type="molecule type" value="Genomic_DNA"/>
</dbReference>
<reference evidence="1" key="1">
    <citation type="submission" date="2023-05" db="EMBL/GenBank/DDBJ databases">
        <authorList>
            <consortium name="ELIXIR-Norway"/>
        </authorList>
    </citation>
    <scope>NUCLEOTIDE SEQUENCE</scope>
</reference>
<sequence length="119" mass="12306">MLATAALVSAWAGGGAPPRNRVNLGYFARAPRCCSAPSLVFLSEGLPLLVEVLSPEDNLGAGETAEDRGAVVTDPIKTITTRYAPSAAQPATPPPPAPAWCPAPPRCPGGRLRFFAARV</sequence>
<name>A0ACB0EP07_RANTA</name>